<evidence type="ECO:0000256" key="2">
    <source>
        <dbReference type="ARBA" id="ARBA00004651"/>
    </source>
</evidence>
<feature type="transmembrane region" description="Helical" evidence="19">
    <location>
        <begin position="203"/>
        <end position="222"/>
    </location>
</feature>
<dbReference type="KEGG" id="dsh:Dshi_0787"/>
<name>A8LQY9_DINSH</name>
<dbReference type="STRING" id="398580.Dshi_0787"/>
<feature type="transmembrane region" description="Helical" evidence="19">
    <location>
        <begin position="141"/>
        <end position="165"/>
    </location>
</feature>
<evidence type="ECO:0000256" key="1">
    <source>
        <dbReference type="ARBA" id="ARBA00001946"/>
    </source>
</evidence>
<evidence type="ECO:0000256" key="11">
    <source>
        <dbReference type="ARBA" id="ARBA00022842"/>
    </source>
</evidence>
<keyword evidence="11 19" id="KW-0460">Magnesium</keyword>
<keyword evidence="13 19" id="KW-0472">Membrane</keyword>
<dbReference type="PANTHER" id="PTHR34148:SF1">
    <property type="entry name" value="ADENOSYLCOBINAMIDE-GDP RIBAZOLETRANSFERASE"/>
    <property type="match status" value="1"/>
</dbReference>
<evidence type="ECO:0000256" key="17">
    <source>
        <dbReference type="ARBA" id="ARBA00048623"/>
    </source>
</evidence>
<evidence type="ECO:0000256" key="19">
    <source>
        <dbReference type="HAMAP-Rule" id="MF_00719"/>
    </source>
</evidence>
<dbReference type="OrthoDB" id="9794626at2"/>
<evidence type="ECO:0000256" key="9">
    <source>
        <dbReference type="ARBA" id="ARBA00022679"/>
    </source>
</evidence>
<evidence type="ECO:0000256" key="7">
    <source>
        <dbReference type="ARBA" id="ARBA00022475"/>
    </source>
</evidence>
<keyword evidence="10 19" id="KW-0812">Transmembrane</keyword>
<keyword evidence="21" id="KW-1185">Reference proteome</keyword>
<evidence type="ECO:0000313" key="20">
    <source>
        <dbReference type="EMBL" id="ABV92532.1"/>
    </source>
</evidence>
<dbReference type="EMBL" id="CP000830">
    <property type="protein sequence ID" value="ABV92532.1"/>
    <property type="molecule type" value="Genomic_DNA"/>
</dbReference>
<dbReference type="EC" id="2.7.8.26" evidence="5 19"/>
<evidence type="ECO:0000256" key="8">
    <source>
        <dbReference type="ARBA" id="ARBA00022573"/>
    </source>
</evidence>
<dbReference type="RefSeq" id="WP_012177464.1">
    <property type="nucleotide sequence ID" value="NC_009952.1"/>
</dbReference>
<evidence type="ECO:0000256" key="18">
    <source>
        <dbReference type="ARBA" id="ARBA00049504"/>
    </source>
</evidence>
<evidence type="ECO:0000313" key="21">
    <source>
        <dbReference type="Proteomes" id="UP000006833"/>
    </source>
</evidence>
<evidence type="ECO:0000256" key="5">
    <source>
        <dbReference type="ARBA" id="ARBA00013200"/>
    </source>
</evidence>
<evidence type="ECO:0000256" key="6">
    <source>
        <dbReference type="ARBA" id="ARBA00015850"/>
    </source>
</evidence>
<dbReference type="PANTHER" id="PTHR34148">
    <property type="entry name" value="ADENOSYLCOBINAMIDE-GDP RIBAZOLETRANSFERASE"/>
    <property type="match status" value="1"/>
</dbReference>
<evidence type="ECO:0000256" key="3">
    <source>
        <dbReference type="ARBA" id="ARBA00004663"/>
    </source>
</evidence>
<dbReference type="Pfam" id="PF02654">
    <property type="entry name" value="CobS"/>
    <property type="match status" value="1"/>
</dbReference>
<evidence type="ECO:0000256" key="4">
    <source>
        <dbReference type="ARBA" id="ARBA00010561"/>
    </source>
</evidence>
<evidence type="ECO:0000256" key="16">
    <source>
        <dbReference type="ARBA" id="ARBA00032853"/>
    </source>
</evidence>
<comment type="similarity">
    <text evidence="4 19">Belongs to the CobS family.</text>
</comment>
<evidence type="ECO:0000256" key="12">
    <source>
        <dbReference type="ARBA" id="ARBA00022989"/>
    </source>
</evidence>
<dbReference type="AlphaFoldDB" id="A8LQY9"/>
<organism evidence="20 21">
    <name type="scientific">Dinoroseobacter shibae (strain DSM 16493 / NCIMB 14021 / DFL 12)</name>
    <dbReference type="NCBI Taxonomy" id="398580"/>
    <lineage>
        <taxon>Bacteria</taxon>
        <taxon>Pseudomonadati</taxon>
        <taxon>Pseudomonadota</taxon>
        <taxon>Alphaproteobacteria</taxon>
        <taxon>Rhodobacterales</taxon>
        <taxon>Roseobacteraceae</taxon>
        <taxon>Dinoroseobacter</taxon>
    </lineage>
</organism>
<sequence>MSRPRLVDLGIALSLLSRVPVPLDHAAAGTRAAQAAWAYPLVGAALGGAAGGLGWALAAIGVPAGPAAAVMLAALVMVTGALHEDGLADSADGLWGGWDAARRLEIMRDSRIGAYGVLALGLGLLLRWSCLAALLAEAGPVATLAALVAVGAMSRAAMVGVMRALPLARNDGLSHRVGTVPGWAAGLAAAVGLGTGLAVLGPVAAVVLGFAGGIAAILVGRLARSRIGGQTGDILGATQQVAEILGLLALATFVAQST</sequence>
<comment type="catalytic activity">
    <reaction evidence="17 19">
        <text>alpha-ribazole + adenosylcob(III)inamide-GDP = adenosylcob(III)alamin + GMP + H(+)</text>
        <dbReference type="Rhea" id="RHEA:16049"/>
        <dbReference type="ChEBI" id="CHEBI:10329"/>
        <dbReference type="ChEBI" id="CHEBI:15378"/>
        <dbReference type="ChEBI" id="CHEBI:18408"/>
        <dbReference type="ChEBI" id="CHEBI:58115"/>
        <dbReference type="ChEBI" id="CHEBI:60487"/>
        <dbReference type="EC" id="2.7.8.26"/>
    </reaction>
</comment>
<dbReference type="Proteomes" id="UP000006833">
    <property type="component" value="Chromosome"/>
</dbReference>
<dbReference type="InterPro" id="IPR003805">
    <property type="entry name" value="CobS"/>
</dbReference>
<comment type="cofactor">
    <cofactor evidence="1 19">
        <name>Mg(2+)</name>
        <dbReference type="ChEBI" id="CHEBI:18420"/>
    </cofactor>
</comment>
<gene>
    <name evidence="20" type="primary">cobS1</name>
    <name evidence="19" type="synonym">cobS</name>
    <name evidence="20" type="ordered locus">Dshi_0787</name>
</gene>
<comment type="subcellular location">
    <subcellularLocation>
        <location evidence="19">Cell inner membrane</location>
        <topology evidence="19">Multi-pass membrane protein</topology>
    </subcellularLocation>
    <subcellularLocation>
        <location evidence="2">Cell membrane</location>
        <topology evidence="2">Multi-pass membrane protein</topology>
    </subcellularLocation>
</comment>
<dbReference type="UniPathway" id="UPA00148">
    <property type="reaction ID" value="UER00238"/>
</dbReference>
<dbReference type="GO" id="GO:0005886">
    <property type="term" value="C:plasma membrane"/>
    <property type="evidence" value="ECO:0007669"/>
    <property type="project" value="UniProtKB-SubCell"/>
</dbReference>
<keyword evidence="7 19" id="KW-1003">Cell membrane</keyword>
<keyword evidence="19" id="KW-0997">Cell inner membrane</keyword>
<reference evidence="21" key="1">
    <citation type="journal article" date="2010" name="ISME J.">
        <title>The complete genome sequence of the algal symbiont Dinoroseobacter shibae: a hitchhiker's guide to life in the sea.</title>
        <authorList>
            <person name="Wagner-Dobler I."/>
            <person name="Ballhausen B."/>
            <person name="Berger M."/>
            <person name="Brinkhoff T."/>
            <person name="Buchholz I."/>
            <person name="Bunk B."/>
            <person name="Cypionka H."/>
            <person name="Daniel R."/>
            <person name="Drepper T."/>
            <person name="Gerdts G."/>
            <person name="Hahnke S."/>
            <person name="Han C."/>
            <person name="Jahn D."/>
            <person name="Kalhoefer D."/>
            <person name="Kiss H."/>
            <person name="Klenk H.P."/>
            <person name="Kyrpides N."/>
            <person name="Liebl W."/>
            <person name="Liesegang H."/>
            <person name="Meincke L."/>
            <person name="Pati A."/>
            <person name="Petersen J."/>
            <person name="Piekarski T."/>
            <person name="Pommerenke C."/>
            <person name="Pradella S."/>
            <person name="Pukall R."/>
            <person name="Rabus R."/>
            <person name="Stackebrandt E."/>
            <person name="Thole S."/>
            <person name="Thompson L."/>
            <person name="Tielen P."/>
            <person name="Tomasch J."/>
            <person name="von Jan M."/>
            <person name="Wanphrut N."/>
            <person name="Wichels A."/>
            <person name="Zech H."/>
            <person name="Simon M."/>
        </authorList>
    </citation>
    <scope>NUCLEOTIDE SEQUENCE [LARGE SCALE GENOMIC DNA]</scope>
    <source>
        <strain evidence="21">DSM 16493 / NCIMB 14021 / DFL 12</strain>
    </source>
</reference>
<keyword evidence="12 19" id="KW-1133">Transmembrane helix</keyword>
<proteinExistence type="inferred from homology"/>
<dbReference type="GO" id="GO:0008818">
    <property type="term" value="F:cobalamin 5'-phosphate synthase activity"/>
    <property type="evidence" value="ECO:0007669"/>
    <property type="project" value="UniProtKB-UniRule"/>
</dbReference>
<keyword evidence="8 19" id="KW-0169">Cobalamin biosynthesis</keyword>
<feature type="transmembrane region" description="Helical" evidence="19">
    <location>
        <begin position="112"/>
        <end position="135"/>
    </location>
</feature>
<dbReference type="GO" id="GO:0009236">
    <property type="term" value="P:cobalamin biosynthetic process"/>
    <property type="evidence" value="ECO:0007669"/>
    <property type="project" value="UniProtKB-UniRule"/>
</dbReference>
<protein>
    <recommendedName>
        <fullName evidence="6 19">Adenosylcobinamide-GDP ribazoletransferase</fullName>
        <ecNumber evidence="5 19">2.7.8.26</ecNumber>
    </recommendedName>
    <alternativeName>
        <fullName evidence="16 19">Cobalamin synthase</fullName>
    </alternativeName>
    <alternativeName>
        <fullName evidence="15 19">Cobalamin-5'-phosphate synthase</fullName>
    </alternativeName>
</protein>
<dbReference type="HAMAP" id="MF_00719">
    <property type="entry name" value="CobS"/>
    <property type="match status" value="1"/>
</dbReference>
<comment type="function">
    <text evidence="14 19">Joins adenosylcobinamide-GDP and alpha-ribazole to generate adenosylcobalamin (Ado-cobalamin). Also synthesizes adenosylcobalamin 5'-phosphate from adenosylcobinamide-GDP and alpha-ribazole 5'-phosphate.</text>
</comment>
<dbReference type="HOGENOM" id="CLU_057426_1_0_5"/>
<evidence type="ECO:0000256" key="15">
    <source>
        <dbReference type="ARBA" id="ARBA00032605"/>
    </source>
</evidence>
<dbReference type="GO" id="GO:0051073">
    <property type="term" value="F:adenosylcobinamide-GDP ribazoletransferase activity"/>
    <property type="evidence" value="ECO:0007669"/>
    <property type="project" value="UniProtKB-UniRule"/>
</dbReference>
<comment type="catalytic activity">
    <reaction evidence="18 19">
        <text>alpha-ribazole 5'-phosphate + adenosylcob(III)inamide-GDP = adenosylcob(III)alamin 5'-phosphate + GMP + H(+)</text>
        <dbReference type="Rhea" id="RHEA:23560"/>
        <dbReference type="ChEBI" id="CHEBI:15378"/>
        <dbReference type="ChEBI" id="CHEBI:57918"/>
        <dbReference type="ChEBI" id="CHEBI:58115"/>
        <dbReference type="ChEBI" id="CHEBI:60487"/>
        <dbReference type="ChEBI" id="CHEBI:60493"/>
        <dbReference type="EC" id="2.7.8.26"/>
    </reaction>
</comment>
<comment type="pathway">
    <text evidence="3 19">Cofactor biosynthesis; adenosylcobalamin biosynthesis; adenosylcobalamin from cob(II)yrinate a,c-diamide: step 7/7.</text>
</comment>
<evidence type="ECO:0000256" key="10">
    <source>
        <dbReference type="ARBA" id="ARBA00022692"/>
    </source>
</evidence>
<keyword evidence="9 19" id="KW-0808">Transferase</keyword>
<dbReference type="eggNOG" id="COG0368">
    <property type="taxonomic scope" value="Bacteria"/>
</dbReference>
<feature type="transmembrane region" description="Helical" evidence="19">
    <location>
        <begin position="177"/>
        <end position="197"/>
    </location>
</feature>
<evidence type="ECO:0000256" key="14">
    <source>
        <dbReference type="ARBA" id="ARBA00025228"/>
    </source>
</evidence>
<evidence type="ECO:0000256" key="13">
    <source>
        <dbReference type="ARBA" id="ARBA00023136"/>
    </source>
</evidence>
<accession>A8LQY9</accession>
<feature type="transmembrane region" description="Helical" evidence="19">
    <location>
        <begin position="54"/>
        <end position="78"/>
    </location>
</feature>